<evidence type="ECO:0000256" key="3">
    <source>
        <dbReference type="ARBA" id="ARBA00023163"/>
    </source>
</evidence>
<evidence type="ECO:0000256" key="2">
    <source>
        <dbReference type="ARBA" id="ARBA00023125"/>
    </source>
</evidence>
<dbReference type="Proteomes" id="UP000198917">
    <property type="component" value="Unassembled WGS sequence"/>
</dbReference>
<dbReference type="AlphaFoldDB" id="A0A7Z7BKW2"/>
<feature type="domain" description="HTH tetR-type" evidence="5">
    <location>
        <begin position="21"/>
        <end position="81"/>
    </location>
</feature>
<name>A0A7Z7BKW2_9HYPH</name>
<dbReference type="PROSITE" id="PS50977">
    <property type="entry name" value="HTH_TETR_2"/>
    <property type="match status" value="1"/>
</dbReference>
<dbReference type="PROSITE" id="PS01081">
    <property type="entry name" value="HTH_TETR_1"/>
    <property type="match status" value="1"/>
</dbReference>
<dbReference type="Gene3D" id="1.10.10.60">
    <property type="entry name" value="Homeodomain-like"/>
    <property type="match status" value="1"/>
</dbReference>
<dbReference type="PANTHER" id="PTHR47506:SF7">
    <property type="entry name" value="TRANSCRIPTIONAL REGULATORY PROTEIN"/>
    <property type="match status" value="1"/>
</dbReference>
<organism evidence="6 7">
    <name type="scientific">Agrobacterium fabrum</name>
    <dbReference type="NCBI Taxonomy" id="1176649"/>
    <lineage>
        <taxon>Bacteria</taxon>
        <taxon>Pseudomonadati</taxon>
        <taxon>Pseudomonadota</taxon>
        <taxon>Alphaproteobacteria</taxon>
        <taxon>Hyphomicrobiales</taxon>
        <taxon>Rhizobiaceae</taxon>
        <taxon>Rhizobium/Agrobacterium group</taxon>
        <taxon>Agrobacterium</taxon>
        <taxon>Agrobacterium tumefaciens complex</taxon>
    </lineage>
</organism>
<reference evidence="6 7" key="1">
    <citation type="submission" date="2016-10" db="EMBL/GenBank/DDBJ databases">
        <authorList>
            <person name="Varghese N."/>
            <person name="Submissions S."/>
        </authorList>
    </citation>
    <scope>NUCLEOTIDE SEQUENCE [LARGE SCALE GENOMIC DNA]</scope>
    <source>
        <strain evidence="6 7">PDC82</strain>
    </source>
</reference>
<protein>
    <submittedName>
        <fullName evidence="6">Transcriptional regulator, TetR family</fullName>
    </submittedName>
</protein>
<evidence type="ECO:0000313" key="6">
    <source>
        <dbReference type="EMBL" id="SDJ48537.1"/>
    </source>
</evidence>
<keyword evidence="2 4" id="KW-0238">DNA-binding</keyword>
<accession>A0A7Z7BKW2</accession>
<feature type="DNA-binding region" description="H-T-H motif" evidence="4">
    <location>
        <begin position="44"/>
        <end position="63"/>
    </location>
</feature>
<evidence type="ECO:0000256" key="1">
    <source>
        <dbReference type="ARBA" id="ARBA00023015"/>
    </source>
</evidence>
<dbReference type="EMBL" id="FNEW01000001">
    <property type="protein sequence ID" value="SDJ48537.1"/>
    <property type="molecule type" value="Genomic_DNA"/>
</dbReference>
<dbReference type="PRINTS" id="PR00455">
    <property type="entry name" value="HTHTETR"/>
</dbReference>
<proteinExistence type="predicted"/>
<dbReference type="SUPFAM" id="SSF46689">
    <property type="entry name" value="Homeodomain-like"/>
    <property type="match status" value="1"/>
</dbReference>
<dbReference type="InterPro" id="IPR009057">
    <property type="entry name" value="Homeodomain-like_sf"/>
</dbReference>
<dbReference type="PANTHER" id="PTHR47506">
    <property type="entry name" value="TRANSCRIPTIONAL REGULATORY PROTEIN"/>
    <property type="match status" value="1"/>
</dbReference>
<comment type="caution">
    <text evidence="6">The sequence shown here is derived from an EMBL/GenBank/DDBJ whole genome shotgun (WGS) entry which is preliminary data.</text>
</comment>
<dbReference type="Pfam" id="PF00440">
    <property type="entry name" value="TetR_N"/>
    <property type="match status" value="1"/>
</dbReference>
<dbReference type="InterPro" id="IPR023772">
    <property type="entry name" value="DNA-bd_HTH_TetR-type_CS"/>
</dbReference>
<keyword evidence="3" id="KW-0804">Transcription</keyword>
<evidence type="ECO:0000256" key="4">
    <source>
        <dbReference type="PROSITE-ProRule" id="PRU00335"/>
    </source>
</evidence>
<dbReference type="InterPro" id="IPR036271">
    <property type="entry name" value="Tet_transcr_reg_TetR-rel_C_sf"/>
</dbReference>
<gene>
    <name evidence="6" type="ORF">SAMN05428983_1886</name>
</gene>
<dbReference type="GO" id="GO:0003677">
    <property type="term" value="F:DNA binding"/>
    <property type="evidence" value="ECO:0007669"/>
    <property type="project" value="UniProtKB-UniRule"/>
</dbReference>
<dbReference type="Gene3D" id="1.10.357.10">
    <property type="entry name" value="Tetracycline Repressor, domain 2"/>
    <property type="match status" value="1"/>
</dbReference>
<evidence type="ECO:0000313" key="7">
    <source>
        <dbReference type="Proteomes" id="UP000198917"/>
    </source>
</evidence>
<sequence length="200" mass="22725">MFKNIFTARDFHMPYSRQHTSRTRQRILDSAVLLFSRHGYDGVTLDELMQEAGLTRGAFYAHFTSKQNVYVEAMRHAATHGPMAALNEQTGEQSLKDMIRGYLDMGHVRQDGPLCLLAFLVTDITNQQPEIRDIYKQIFEDLISRVTKLKMTEEPDTVLALTALMIGGVAVARALNDDELSTRVLNSSYRISERLISENL</sequence>
<keyword evidence="1" id="KW-0805">Transcription regulation</keyword>
<dbReference type="SUPFAM" id="SSF48498">
    <property type="entry name" value="Tetracyclin repressor-like, C-terminal domain"/>
    <property type="match status" value="1"/>
</dbReference>
<evidence type="ECO:0000259" key="5">
    <source>
        <dbReference type="PROSITE" id="PS50977"/>
    </source>
</evidence>
<dbReference type="InterPro" id="IPR001647">
    <property type="entry name" value="HTH_TetR"/>
</dbReference>